<evidence type="ECO:0000256" key="3">
    <source>
        <dbReference type="ARBA" id="ARBA00023163"/>
    </source>
</evidence>
<dbReference type="GO" id="GO:0000976">
    <property type="term" value="F:transcription cis-regulatory region binding"/>
    <property type="evidence" value="ECO:0007669"/>
    <property type="project" value="TreeGrafter"/>
</dbReference>
<dbReference type="SUPFAM" id="SSF48498">
    <property type="entry name" value="Tetracyclin repressor-like, C-terminal domain"/>
    <property type="match status" value="1"/>
</dbReference>
<dbReference type="PROSITE" id="PS50977">
    <property type="entry name" value="HTH_TETR_2"/>
    <property type="match status" value="1"/>
</dbReference>
<dbReference type="PANTHER" id="PTHR30055">
    <property type="entry name" value="HTH-TYPE TRANSCRIPTIONAL REGULATOR RUTR"/>
    <property type="match status" value="1"/>
</dbReference>
<evidence type="ECO:0000259" key="5">
    <source>
        <dbReference type="PROSITE" id="PS50977"/>
    </source>
</evidence>
<protein>
    <submittedName>
        <fullName evidence="6">DNA-binding transcriptional regulator, AcrR family</fullName>
    </submittedName>
</protein>
<gene>
    <name evidence="6" type="ORF">SAMN05192573_101512</name>
</gene>
<dbReference type="InterPro" id="IPR036271">
    <property type="entry name" value="Tet_transcr_reg_TetR-rel_C_sf"/>
</dbReference>
<evidence type="ECO:0000256" key="4">
    <source>
        <dbReference type="PROSITE-ProRule" id="PRU00335"/>
    </source>
</evidence>
<feature type="DNA-binding region" description="H-T-H motif" evidence="4">
    <location>
        <begin position="35"/>
        <end position="54"/>
    </location>
</feature>
<dbReference type="GO" id="GO:0003700">
    <property type="term" value="F:DNA-binding transcription factor activity"/>
    <property type="evidence" value="ECO:0007669"/>
    <property type="project" value="TreeGrafter"/>
</dbReference>
<reference evidence="7" key="1">
    <citation type="submission" date="2016-10" db="EMBL/GenBank/DDBJ databases">
        <authorList>
            <person name="Varghese N."/>
            <person name="Submissions S."/>
        </authorList>
    </citation>
    <scope>NUCLEOTIDE SEQUENCE [LARGE SCALE GENOMIC DNA]</scope>
    <source>
        <strain evidence="7">Gh-67</strain>
    </source>
</reference>
<evidence type="ECO:0000256" key="2">
    <source>
        <dbReference type="ARBA" id="ARBA00023125"/>
    </source>
</evidence>
<dbReference type="SUPFAM" id="SSF46689">
    <property type="entry name" value="Homeodomain-like"/>
    <property type="match status" value="1"/>
</dbReference>
<dbReference type="Pfam" id="PF00440">
    <property type="entry name" value="TetR_N"/>
    <property type="match status" value="1"/>
</dbReference>
<feature type="domain" description="HTH tetR-type" evidence="5">
    <location>
        <begin position="12"/>
        <end position="72"/>
    </location>
</feature>
<accession>A0A1G7PCU3</accession>
<keyword evidence="3" id="KW-0804">Transcription</keyword>
<dbReference type="InterPro" id="IPR001647">
    <property type="entry name" value="HTH_TetR"/>
</dbReference>
<proteinExistence type="predicted"/>
<name>A0A1G7PCU3_9SPHI</name>
<evidence type="ECO:0000313" key="7">
    <source>
        <dbReference type="Proteomes" id="UP000199705"/>
    </source>
</evidence>
<dbReference type="Pfam" id="PF13305">
    <property type="entry name" value="TetR_C_33"/>
    <property type="match status" value="1"/>
</dbReference>
<dbReference type="Gene3D" id="1.10.357.10">
    <property type="entry name" value="Tetracycline Repressor, domain 2"/>
    <property type="match status" value="1"/>
</dbReference>
<dbReference type="AlphaFoldDB" id="A0A1G7PCU3"/>
<dbReference type="PRINTS" id="PR00455">
    <property type="entry name" value="HTHTETR"/>
</dbReference>
<evidence type="ECO:0000313" key="6">
    <source>
        <dbReference type="EMBL" id="SDF83947.1"/>
    </source>
</evidence>
<organism evidence="6 7">
    <name type="scientific">Mucilaginibacter gossypii</name>
    <dbReference type="NCBI Taxonomy" id="551996"/>
    <lineage>
        <taxon>Bacteria</taxon>
        <taxon>Pseudomonadati</taxon>
        <taxon>Bacteroidota</taxon>
        <taxon>Sphingobacteriia</taxon>
        <taxon>Sphingobacteriales</taxon>
        <taxon>Sphingobacteriaceae</taxon>
        <taxon>Mucilaginibacter</taxon>
    </lineage>
</organism>
<sequence>MGSKERILRQKDDTRRKILDAALDMIKCEGCDALSMRKLAEHIEYTAPAIYEYFESKEALYTELARKGHLKLAAMVKLAKEAHTDAIEQMEAMWLAYWNFAIAYKELYQLMFAVGTGCSPVENRIAEALVFPAMVSEVIRALYAPREVSEEEVQKKYYTYWAVIHGLIAINMIQLTRDEKMNQEILIGAIRGITALITT</sequence>
<dbReference type="EMBL" id="FNCG01000001">
    <property type="protein sequence ID" value="SDF83947.1"/>
    <property type="molecule type" value="Genomic_DNA"/>
</dbReference>
<dbReference type="Proteomes" id="UP000199705">
    <property type="component" value="Unassembled WGS sequence"/>
</dbReference>
<dbReference type="PANTHER" id="PTHR30055:SF212">
    <property type="entry name" value="TETR-FAMILY FAMILY TRANSCRIPTIONAL REGULATOR"/>
    <property type="match status" value="1"/>
</dbReference>
<evidence type="ECO:0000256" key="1">
    <source>
        <dbReference type="ARBA" id="ARBA00023015"/>
    </source>
</evidence>
<keyword evidence="1" id="KW-0805">Transcription regulation</keyword>
<dbReference type="InterPro" id="IPR050109">
    <property type="entry name" value="HTH-type_TetR-like_transc_reg"/>
</dbReference>
<dbReference type="InterPro" id="IPR009057">
    <property type="entry name" value="Homeodomain-like_sf"/>
</dbReference>
<keyword evidence="7" id="KW-1185">Reference proteome</keyword>
<dbReference type="RefSeq" id="WP_091162719.1">
    <property type="nucleotide sequence ID" value="NZ_FNCG01000001.1"/>
</dbReference>
<dbReference type="STRING" id="551996.SAMN05192573_101512"/>
<keyword evidence="2 4" id="KW-0238">DNA-binding</keyword>
<dbReference type="InterPro" id="IPR025996">
    <property type="entry name" value="MT1864/Rv1816-like_C"/>
</dbReference>